<dbReference type="Pfam" id="PF07562">
    <property type="entry name" value="NCD3G"/>
    <property type="match status" value="1"/>
</dbReference>
<keyword evidence="8" id="KW-0675">Receptor</keyword>
<dbReference type="PANTHER" id="PTHR24061">
    <property type="entry name" value="CALCIUM-SENSING RECEPTOR-RELATED"/>
    <property type="match status" value="1"/>
</dbReference>
<feature type="domain" description="G-protein coupled receptors family 3 profile" evidence="13">
    <location>
        <begin position="479"/>
        <end position="744"/>
    </location>
</feature>
<dbReference type="SUPFAM" id="SSF53822">
    <property type="entry name" value="Periplasmic binding protein-like I"/>
    <property type="match status" value="1"/>
</dbReference>
<feature type="transmembrane region" description="Helical" evidence="12">
    <location>
        <begin position="674"/>
        <end position="692"/>
    </location>
</feature>
<dbReference type="InterPro" id="IPR001828">
    <property type="entry name" value="ANF_lig-bd_rcpt"/>
</dbReference>
<dbReference type="GO" id="GO:0005886">
    <property type="term" value="C:plasma membrane"/>
    <property type="evidence" value="ECO:0007669"/>
    <property type="project" value="UniProtKB-SubCell"/>
</dbReference>
<keyword evidence="10" id="KW-0807">Transducer</keyword>
<evidence type="ECO:0000256" key="2">
    <source>
        <dbReference type="ARBA" id="ARBA00022475"/>
    </source>
</evidence>
<dbReference type="Gene3D" id="2.10.50.30">
    <property type="entry name" value="GPCR, family 3, nine cysteines domain"/>
    <property type="match status" value="1"/>
</dbReference>
<evidence type="ECO:0000256" key="12">
    <source>
        <dbReference type="SAM" id="Phobius"/>
    </source>
</evidence>
<feature type="transmembrane region" description="Helical" evidence="12">
    <location>
        <begin position="641"/>
        <end position="662"/>
    </location>
</feature>
<feature type="transmembrane region" description="Helical" evidence="12">
    <location>
        <begin position="515"/>
        <end position="537"/>
    </location>
</feature>
<accession>A0A6P8FCN6</accession>
<dbReference type="Pfam" id="PF00003">
    <property type="entry name" value="7tm_3"/>
    <property type="match status" value="1"/>
</dbReference>
<evidence type="ECO:0000256" key="1">
    <source>
        <dbReference type="ARBA" id="ARBA00004651"/>
    </source>
</evidence>
<dbReference type="InterPro" id="IPR011500">
    <property type="entry name" value="GPCR_3_9-Cys_dom"/>
</dbReference>
<evidence type="ECO:0000313" key="15">
    <source>
        <dbReference type="RefSeq" id="XP_031421480.1"/>
    </source>
</evidence>
<name>A0A6P8FCN6_CLUHA</name>
<gene>
    <name evidence="15" type="primary">LOC105912003</name>
</gene>
<keyword evidence="5 12" id="KW-1133">Transmembrane helix</keyword>
<dbReference type="GeneID" id="105912003"/>
<feature type="transmembrane region" description="Helical" evidence="12">
    <location>
        <begin position="593"/>
        <end position="614"/>
    </location>
</feature>
<dbReference type="PROSITE" id="PS50259">
    <property type="entry name" value="G_PROTEIN_RECEP_F3_4"/>
    <property type="match status" value="1"/>
</dbReference>
<feature type="transmembrane region" description="Helical" evidence="12">
    <location>
        <begin position="552"/>
        <end position="573"/>
    </location>
</feature>
<dbReference type="GO" id="GO:0004930">
    <property type="term" value="F:G protein-coupled receptor activity"/>
    <property type="evidence" value="ECO:0007669"/>
    <property type="project" value="UniProtKB-KW"/>
</dbReference>
<organism evidence="14 15">
    <name type="scientific">Clupea harengus</name>
    <name type="common">Atlantic herring</name>
    <dbReference type="NCBI Taxonomy" id="7950"/>
    <lineage>
        <taxon>Eukaryota</taxon>
        <taxon>Metazoa</taxon>
        <taxon>Chordata</taxon>
        <taxon>Craniata</taxon>
        <taxon>Vertebrata</taxon>
        <taxon>Euteleostomi</taxon>
        <taxon>Actinopterygii</taxon>
        <taxon>Neopterygii</taxon>
        <taxon>Teleostei</taxon>
        <taxon>Clupei</taxon>
        <taxon>Clupeiformes</taxon>
        <taxon>Clupeoidei</taxon>
        <taxon>Clupeidae</taxon>
        <taxon>Clupea</taxon>
    </lineage>
</organism>
<dbReference type="InterPro" id="IPR038550">
    <property type="entry name" value="GPCR_3_9-Cys_sf"/>
</dbReference>
<dbReference type="PANTHER" id="PTHR24061:SF441">
    <property type="entry name" value="TASTE RECEPTOR TYPE 1 MEMBER 2B-RELATED"/>
    <property type="match status" value="1"/>
</dbReference>
<keyword evidence="3 12" id="KW-0812">Transmembrane</keyword>
<keyword evidence="7 12" id="KW-0472">Membrane</keyword>
<feature type="transmembrane region" description="Helical" evidence="12">
    <location>
        <begin position="712"/>
        <end position="730"/>
    </location>
</feature>
<dbReference type="InterPro" id="IPR000068">
    <property type="entry name" value="GPCR_3_Ca_sens_rcpt-rel"/>
</dbReference>
<evidence type="ECO:0000256" key="5">
    <source>
        <dbReference type="ARBA" id="ARBA00022989"/>
    </source>
</evidence>
<evidence type="ECO:0000256" key="11">
    <source>
        <dbReference type="ARBA" id="ARBA00038492"/>
    </source>
</evidence>
<dbReference type="Pfam" id="PF01094">
    <property type="entry name" value="ANF_receptor"/>
    <property type="match status" value="1"/>
</dbReference>
<dbReference type="OrthoDB" id="5984008at2759"/>
<keyword evidence="4" id="KW-0732">Signal</keyword>
<dbReference type="AlphaFoldDB" id="A0A6P8FCN6"/>
<evidence type="ECO:0000313" key="14">
    <source>
        <dbReference type="Proteomes" id="UP000515152"/>
    </source>
</evidence>
<comment type="subcellular location">
    <subcellularLocation>
        <location evidence="1">Cell membrane</location>
        <topology evidence="1">Multi-pass membrane protein</topology>
    </subcellularLocation>
</comment>
<dbReference type="InterPro" id="IPR028082">
    <property type="entry name" value="Peripla_BP_I"/>
</dbReference>
<proteinExistence type="inferred from homology"/>
<keyword evidence="2" id="KW-1003">Cell membrane</keyword>
<dbReference type="FunFam" id="3.40.50.2300:FF:000016">
    <property type="entry name" value="Taste 1 receptor member 2"/>
    <property type="match status" value="1"/>
</dbReference>
<evidence type="ECO:0000256" key="3">
    <source>
        <dbReference type="ARBA" id="ARBA00022692"/>
    </source>
</evidence>
<keyword evidence="6" id="KW-0297">G-protein coupled receptor</keyword>
<comment type="similarity">
    <text evidence="11">Belongs to the G-protein coupled receptor 3 family. TAS1R subfamily.</text>
</comment>
<evidence type="ECO:0000256" key="8">
    <source>
        <dbReference type="ARBA" id="ARBA00023170"/>
    </source>
</evidence>
<evidence type="ECO:0000256" key="9">
    <source>
        <dbReference type="ARBA" id="ARBA00023180"/>
    </source>
</evidence>
<dbReference type="KEGG" id="char:105912003"/>
<dbReference type="PROSITE" id="PS00980">
    <property type="entry name" value="G_PROTEIN_RECEP_F3_2"/>
    <property type="match status" value="1"/>
</dbReference>
<reference evidence="15" key="1">
    <citation type="submission" date="2025-08" db="UniProtKB">
        <authorList>
            <consortium name="RefSeq"/>
        </authorList>
    </citation>
    <scope>IDENTIFICATION</scope>
</reference>
<dbReference type="PRINTS" id="PR00248">
    <property type="entry name" value="GPCRMGR"/>
</dbReference>
<evidence type="ECO:0000256" key="4">
    <source>
        <dbReference type="ARBA" id="ARBA00022729"/>
    </source>
</evidence>
<evidence type="ECO:0000256" key="7">
    <source>
        <dbReference type="ARBA" id="ARBA00023136"/>
    </source>
</evidence>
<protein>
    <submittedName>
        <fullName evidence="15">Taste receptor type 1 member 1-like</fullName>
    </submittedName>
</protein>
<evidence type="ECO:0000256" key="6">
    <source>
        <dbReference type="ARBA" id="ARBA00023040"/>
    </source>
</evidence>
<feature type="transmembrane region" description="Helical" evidence="12">
    <location>
        <begin position="478"/>
        <end position="503"/>
    </location>
</feature>
<evidence type="ECO:0000256" key="10">
    <source>
        <dbReference type="ARBA" id="ARBA00023224"/>
    </source>
</evidence>
<keyword evidence="14" id="KW-1185">Reference proteome</keyword>
<dbReference type="InterPro" id="IPR017979">
    <property type="entry name" value="GPCR_3_CS"/>
</dbReference>
<dbReference type="Proteomes" id="UP000515152">
    <property type="component" value="Chromosome 4"/>
</dbReference>
<sequence>MRFAVEEINNSTTLLPNVTLGYQLFDHCSNTLTFPSSLQFLSHNASVKAKDDYYLYLPKVIGVTGPLSSSESITLAPLFMTDLIPMVNYGASSSVFSDKGVYPSFIRTVPSNKDQIQLIVHIIKHFGWNWVAFIGSESAYSLDGFQLFYKLIQSTGICLAYYELLSNKSQLKPIFDKIDMLHVNVIILFLDELKAEEVIAAAIRHKFRAKVWIAGEAWSMYQPLTRLPGIETIGTVIGVTPRVGALPGFTDFIHQSRTGGHAGAGLSDSAVCNQDCETCSSLNPEDIISESTAYSFSVYSAVYTMAMALHNALQCNNSGCDKSRTVYPYMILQEIKRLPVFPLSQLYVSFDESGDPPAHYSVIFWDTTHSGLAKIRPIGTYDNHPSVNLTIDDTQIHWHGDGLVPFSNCSVECRSGHVRQQDGQHECCFSCVQCSTDQYANHSADLYSCLACDEFEWSEAGSTTCQKRSVEYLPFSDVFSILVLVSASSLIALSLAVTVLFAIHRSTPVVRSAGGSMCFLMLGCMAGSAASVCFHFGEPSALSCALRNTAYIYFYTACLSCLTVRSFQIICVFKMAAHLPRAHALWVKYSGQWLVVAGVSLLQLVFFGIEMAAARPVPVSDTSSFKDLVVLTCFSKNTIPAFFSLFFMGGVSALCLLFSYMGTDLPKNYNEAKAITFSILLCHLSWVIFVTADVISRSKYVQFVKAVSELSSLYGIMFSYFIPKSFIIVFHPLKNTQEYFQAAIQSYTQTISRM</sequence>
<dbReference type="FunFam" id="2.10.50.30:FF:000004">
    <property type="entry name" value="Taste receptor type 1 member 3-like protein"/>
    <property type="match status" value="1"/>
</dbReference>
<dbReference type="GO" id="GO:0050909">
    <property type="term" value="P:sensory perception of taste"/>
    <property type="evidence" value="ECO:0007669"/>
    <property type="project" value="UniProtKB-ARBA"/>
</dbReference>
<dbReference type="InterPro" id="IPR000337">
    <property type="entry name" value="GPCR_3"/>
</dbReference>
<dbReference type="Gene3D" id="3.40.50.2300">
    <property type="match status" value="2"/>
</dbReference>
<evidence type="ECO:0000259" key="13">
    <source>
        <dbReference type="PROSITE" id="PS50259"/>
    </source>
</evidence>
<keyword evidence="9" id="KW-0325">Glycoprotein</keyword>
<dbReference type="InterPro" id="IPR017978">
    <property type="entry name" value="GPCR_3_C"/>
</dbReference>
<dbReference type="RefSeq" id="XP_031421480.1">
    <property type="nucleotide sequence ID" value="XM_031565620.1"/>
</dbReference>